<name>A0AAE0H1P4_9CHLO</name>
<dbReference type="Pfam" id="PF14870">
    <property type="entry name" value="PSII_BNR"/>
    <property type="match status" value="2"/>
</dbReference>
<dbReference type="GO" id="GO:0009523">
    <property type="term" value="C:photosystem II"/>
    <property type="evidence" value="ECO:0007669"/>
    <property type="project" value="UniProtKB-KW"/>
</dbReference>
<feature type="domain" description="Photosynthesis system II assembly factor Ycf48/Hcf136-like" evidence="3">
    <location>
        <begin position="113"/>
        <end position="198"/>
    </location>
</feature>
<dbReference type="PANTHER" id="PTHR47199">
    <property type="entry name" value="PHOTOSYSTEM II STABILITY/ASSEMBLY FACTOR HCF136, CHLOROPLASTIC"/>
    <property type="match status" value="1"/>
</dbReference>
<gene>
    <name evidence="4" type="ORF">CYMTET_4275</name>
</gene>
<dbReference type="GO" id="GO:0015979">
    <property type="term" value="P:photosynthesis"/>
    <property type="evidence" value="ECO:0007669"/>
    <property type="project" value="UniProtKB-KW"/>
</dbReference>
<comment type="caution">
    <text evidence="4">The sequence shown here is derived from an EMBL/GenBank/DDBJ whole genome shotgun (WGS) entry which is preliminary data.</text>
</comment>
<dbReference type="EMBL" id="LGRX02000542">
    <property type="protein sequence ID" value="KAK3288239.1"/>
    <property type="molecule type" value="Genomic_DNA"/>
</dbReference>
<keyword evidence="2" id="KW-0604">Photosystem II</keyword>
<protein>
    <recommendedName>
        <fullName evidence="3">Photosynthesis system II assembly factor Ycf48/Hcf136-like domain-containing protein</fullName>
    </recommendedName>
</protein>
<organism evidence="4 5">
    <name type="scientific">Cymbomonas tetramitiformis</name>
    <dbReference type="NCBI Taxonomy" id="36881"/>
    <lineage>
        <taxon>Eukaryota</taxon>
        <taxon>Viridiplantae</taxon>
        <taxon>Chlorophyta</taxon>
        <taxon>Pyramimonadophyceae</taxon>
        <taxon>Pyramimonadales</taxon>
        <taxon>Pyramimonadaceae</taxon>
        <taxon>Cymbomonas</taxon>
    </lineage>
</organism>
<reference evidence="4 5" key="1">
    <citation type="journal article" date="2015" name="Genome Biol. Evol.">
        <title>Comparative Genomics of a Bacterivorous Green Alga Reveals Evolutionary Causalities and Consequences of Phago-Mixotrophic Mode of Nutrition.</title>
        <authorList>
            <person name="Burns J.A."/>
            <person name="Paasch A."/>
            <person name="Narechania A."/>
            <person name="Kim E."/>
        </authorList>
    </citation>
    <scope>NUCLEOTIDE SEQUENCE [LARGE SCALE GENOMIC DNA]</scope>
    <source>
        <strain evidence="4 5">PLY_AMNH</strain>
    </source>
</reference>
<evidence type="ECO:0000256" key="1">
    <source>
        <dbReference type="ARBA" id="ARBA00022531"/>
    </source>
</evidence>
<keyword evidence="1" id="KW-0602">Photosynthesis</keyword>
<dbReference type="InterPro" id="IPR028203">
    <property type="entry name" value="PSII_CF48-like_dom"/>
</dbReference>
<dbReference type="InterPro" id="IPR015943">
    <property type="entry name" value="WD40/YVTN_repeat-like_dom_sf"/>
</dbReference>
<sequence>MPESFEVQPSGCVGSLCELHGWKGVSFWDRERAWVVGTYGAVIHTSDGGNAWELQNTTLPTSLVLRAVQTTSFFDVFVVGDEACVLRSTDGGGAWEVMKAADSTQTAVTLVGLLALHFISKELGWIVGRSRQGQRWGMLRTEDGGLTWAAQEYQTETPGASVLNQHNLNAVHFLNASHGYAVGDRGVLLATKDGGGAWALEESCSDDDLFALVAGLPEPGSFGFLVGRRGLICESVDGCDYLSYLHSAFLWHASIILPCLWRVCGSGTLVRSPGPLSMTGCSGQGLRLKSRGGAGAVAGVLHDVVSTQGAELAGELHDIVSGAVAKSSCGKCIIDA</sequence>
<dbReference type="PANTHER" id="PTHR47199:SF2">
    <property type="entry name" value="PHOTOSYSTEM II STABILITY_ASSEMBLY FACTOR HCF136, CHLOROPLASTIC"/>
    <property type="match status" value="1"/>
</dbReference>
<evidence type="ECO:0000256" key="2">
    <source>
        <dbReference type="ARBA" id="ARBA00023276"/>
    </source>
</evidence>
<evidence type="ECO:0000313" key="4">
    <source>
        <dbReference type="EMBL" id="KAK3288239.1"/>
    </source>
</evidence>
<dbReference type="SUPFAM" id="SSF110296">
    <property type="entry name" value="Oligoxyloglucan reducing end-specific cellobiohydrolase"/>
    <property type="match status" value="1"/>
</dbReference>
<evidence type="ECO:0000313" key="5">
    <source>
        <dbReference type="Proteomes" id="UP001190700"/>
    </source>
</evidence>
<dbReference type="Proteomes" id="UP001190700">
    <property type="component" value="Unassembled WGS sequence"/>
</dbReference>
<evidence type="ECO:0000259" key="3">
    <source>
        <dbReference type="Pfam" id="PF14870"/>
    </source>
</evidence>
<dbReference type="AlphaFoldDB" id="A0AAE0H1P4"/>
<feature type="domain" description="Photosynthesis system II assembly factor Ycf48/Hcf136-like" evidence="3">
    <location>
        <begin position="25"/>
        <end position="99"/>
    </location>
</feature>
<proteinExistence type="predicted"/>
<accession>A0AAE0H1P4</accession>
<keyword evidence="5" id="KW-1185">Reference proteome</keyword>
<dbReference type="Gene3D" id="2.130.10.10">
    <property type="entry name" value="YVTN repeat-like/Quinoprotein amine dehydrogenase"/>
    <property type="match status" value="1"/>
</dbReference>